<dbReference type="EC" id="2.7.13.3" evidence="2"/>
<feature type="domain" description="Signal transduction histidine kinase dimerisation/phosphoacceptor" evidence="3">
    <location>
        <begin position="151"/>
        <end position="178"/>
    </location>
</feature>
<comment type="catalytic activity">
    <reaction evidence="1">
        <text>ATP + protein L-histidine = ADP + protein N-phospho-L-histidine.</text>
        <dbReference type="EC" id="2.7.13.3"/>
    </reaction>
</comment>
<dbReference type="CDD" id="cd00082">
    <property type="entry name" value="HisKA"/>
    <property type="match status" value="1"/>
</dbReference>
<dbReference type="SUPFAM" id="SSF47384">
    <property type="entry name" value="Homodimeric domain of signal transducing histidine kinase"/>
    <property type="match status" value="1"/>
</dbReference>
<dbReference type="Gene3D" id="3.30.450.20">
    <property type="entry name" value="PAS domain"/>
    <property type="match status" value="1"/>
</dbReference>
<accession>N1UA35</accession>
<dbReference type="InterPro" id="IPR035965">
    <property type="entry name" value="PAS-like_dom_sf"/>
</dbReference>
<evidence type="ECO:0000313" key="5">
    <source>
        <dbReference type="Proteomes" id="UP000012220"/>
    </source>
</evidence>
<keyword evidence="4" id="KW-0808">Transferase</keyword>
<dbReference type="SUPFAM" id="SSF55785">
    <property type="entry name" value="PYP-like sensor domain (PAS domain)"/>
    <property type="match status" value="1"/>
</dbReference>
<reference evidence="4 5" key="1">
    <citation type="submission" date="2013-02" db="EMBL/GenBank/DDBJ databases">
        <authorList>
            <person name="Harkins D.M."/>
            <person name="Durkin A.S."/>
            <person name="Brinkac L.M."/>
            <person name="Haft D.H."/>
            <person name="Selengut J.D."/>
            <person name="Sanka R."/>
            <person name="DePew J."/>
            <person name="Purushe J."/>
            <person name="Picardeau M."/>
            <person name="Werts C."/>
            <person name="Goarant C."/>
            <person name="Vinetz J.M."/>
            <person name="Sutton G.G."/>
            <person name="Nierman W.C."/>
            <person name="Fouts D.E."/>
        </authorList>
    </citation>
    <scope>NUCLEOTIDE SEQUENCE [LARGE SCALE GENOMIC DNA]</scope>
    <source>
        <strain evidence="4 5">200703203</strain>
    </source>
</reference>
<dbReference type="InterPro" id="IPR003661">
    <property type="entry name" value="HisK_dim/P_dom"/>
</dbReference>
<name>N1UA35_LEPIR</name>
<dbReference type="BioCyc" id="LINT1085541:G11IQ-5526-MONOMER"/>
<dbReference type="EMBL" id="AHNY02000261">
    <property type="protein sequence ID" value="EMY23088.1"/>
    <property type="molecule type" value="Genomic_DNA"/>
</dbReference>
<proteinExistence type="predicted"/>
<comment type="caution">
    <text evidence="4">The sequence shown here is derived from an EMBL/GenBank/DDBJ whole genome shotgun (WGS) entry which is preliminary data.</text>
</comment>
<dbReference type="Gene3D" id="1.10.287.130">
    <property type="match status" value="1"/>
</dbReference>
<dbReference type="AlphaFoldDB" id="N1UA35"/>
<protein>
    <recommendedName>
        <fullName evidence="2">histidine kinase</fullName>
        <ecNumber evidence="2">2.7.13.3</ecNumber>
    </recommendedName>
</protein>
<sequence>MQENLLEKTGELQAILDGITEPLVLIDPGFRIRRVNRSTLEFSSQSSFLSIIGKKCFEVLYNRNDVCPYCPMKGMQSSEENFNRYFEYPRSDVNREIFHSVKGQKETLYLDFYPIEKEGNIGSVLEKVSNITRIKEKEEENLRIRNLASLGIFISGVAHELNNPLTGMSLTLQSLLNNLTSIDPDFFVNVWI</sequence>
<evidence type="ECO:0000256" key="2">
    <source>
        <dbReference type="ARBA" id="ARBA00012438"/>
    </source>
</evidence>
<dbReference type="Proteomes" id="UP000012220">
    <property type="component" value="Unassembled WGS sequence"/>
</dbReference>
<evidence type="ECO:0000259" key="3">
    <source>
        <dbReference type="Pfam" id="PF00512"/>
    </source>
</evidence>
<dbReference type="Pfam" id="PF00512">
    <property type="entry name" value="HisKA"/>
    <property type="match status" value="1"/>
</dbReference>
<dbReference type="InterPro" id="IPR036097">
    <property type="entry name" value="HisK_dim/P_sf"/>
</dbReference>
<organism evidence="4 5">
    <name type="scientific">Leptospira interrogans serovar Australis str. 200703203</name>
    <dbReference type="NCBI Taxonomy" id="1085541"/>
    <lineage>
        <taxon>Bacteria</taxon>
        <taxon>Pseudomonadati</taxon>
        <taxon>Spirochaetota</taxon>
        <taxon>Spirochaetia</taxon>
        <taxon>Leptospirales</taxon>
        <taxon>Leptospiraceae</taxon>
        <taxon>Leptospira</taxon>
    </lineage>
</organism>
<evidence type="ECO:0000256" key="1">
    <source>
        <dbReference type="ARBA" id="ARBA00000085"/>
    </source>
</evidence>
<dbReference type="GO" id="GO:0000155">
    <property type="term" value="F:phosphorelay sensor kinase activity"/>
    <property type="evidence" value="ECO:0007669"/>
    <property type="project" value="InterPro"/>
</dbReference>
<keyword evidence="4" id="KW-0418">Kinase</keyword>
<evidence type="ECO:0000313" key="4">
    <source>
        <dbReference type="EMBL" id="EMY23088.1"/>
    </source>
</evidence>
<gene>
    <name evidence="4" type="ORF">LEP1GSC115_0180</name>
</gene>